<dbReference type="PANTHER" id="PTHR13774">
    <property type="entry name" value="PHENAZINE BIOSYNTHESIS PROTEIN"/>
    <property type="match status" value="1"/>
</dbReference>
<dbReference type="NCBIfam" id="TIGR00654">
    <property type="entry name" value="PhzF_family"/>
    <property type="match status" value="1"/>
</dbReference>
<sequence>MNNFTKYTYYTADVFTDQAFHGVPLPVFPDASGLTDEQMQKISNELNASSTIFLLPTVDENTRKIRVFSKEKEQPTTLHAILAASYILAKTTITLTNKHTLISLISTMKGHNQIINSYVSKNEDGDVDIIQQTYDTHAAIDYYTPTTEELAAMLSLNPADISFDHYRPLIVSCGVPYLIVPIMSYTAIREAKFNESAWSNSSAPSSLAQEILLFANNTDDNPTDFHARLLGPAIAHHEDPPIGGAIAAFANHICDHPHVQTGTHIFGIQRGANDARKSLFYVEMDNKQSKDLTIRVGGYGVLMSEACIRVV</sequence>
<protein>
    <submittedName>
        <fullName evidence="2">PhzF family phenazine biosynthesis protein</fullName>
    </submittedName>
</protein>
<dbReference type="InterPro" id="IPR003719">
    <property type="entry name" value="Phenazine_PhzF-like"/>
</dbReference>
<accession>A0ABS9WWK0</accession>
<dbReference type="Proteomes" id="UP001139646">
    <property type="component" value="Unassembled WGS sequence"/>
</dbReference>
<comment type="similarity">
    <text evidence="1">Belongs to the PhzF family.</text>
</comment>
<gene>
    <name evidence="2" type="ORF">L3081_01625</name>
</gene>
<keyword evidence="3" id="KW-1185">Reference proteome</keyword>
<evidence type="ECO:0000313" key="3">
    <source>
        <dbReference type="Proteomes" id="UP001139646"/>
    </source>
</evidence>
<dbReference type="PANTHER" id="PTHR13774:SF32">
    <property type="entry name" value="ANTISENSE-ENHANCING SEQUENCE 1"/>
    <property type="match status" value="1"/>
</dbReference>
<evidence type="ECO:0000313" key="2">
    <source>
        <dbReference type="EMBL" id="MCI2282328.1"/>
    </source>
</evidence>
<dbReference type="RefSeq" id="WP_242282965.1">
    <property type="nucleotide sequence ID" value="NZ_JAKKSL010000001.1"/>
</dbReference>
<proteinExistence type="inferred from homology"/>
<reference evidence="2" key="1">
    <citation type="submission" date="2022-01" db="EMBL/GenBank/DDBJ databases">
        <title>Colwellia maritima, isolated from seawater.</title>
        <authorList>
            <person name="Kristyanto S."/>
            <person name="Jung J."/>
            <person name="Jeon C.O."/>
        </authorList>
    </citation>
    <scope>NUCLEOTIDE SEQUENCE</scope>
    <source>
        <strain evidence="2">MSW7</strain>
    </source>
</reference>
<evidence type="ECO:0000256" key="1">
    <source>
        <dbReference type="ARBA" id="ARBA00008270"/>
    </source>
</evidence>
<dbReference type="Gene3D" id="3.10.310.10">
    <property type="entry name" value="Diaminopimelate Epimerase, Chain A, domain 1"/>
    <property type="match status" value="2"/>
</dbReference>
<dbReference type="PIRSF" id="PIRSF016184">
    <property type="entry name" value="PhzC_PhzF"/>
    <property type="match status" value="1"/>
</dbReference>
<dbReference type="SUPFAM" id="SSF54506">
    <property type="entry name" value="Diaminopimelate epimerase-like"/>
    <property type="match status" value="1"/>
</dbReference>
<name>A0ABS9WWK0_9GAMM</name>
<dbReference type="Pfam" id="PF02567">
    <property type="entry name" value="PhzC-PhzF"/>
    <property type="match status" value="1"/>
</dbReference>
<dbReference type="EMBL" id="JAKKSL010000001">
    <property type="protein sequence ID" value="MCI2282328.1"/>
    <property type="molecule type" value="Genomic_DNA"/>
</dbReference>
<organism evidence="2 3">
    <name type="scientific">Colwellia maritima</name>
    <dbReference type="NCBI Taxonomy" id="2912588"/>
    <lineage>
        <taxon>Bacteria</taxon>
        <taxon>Pseudomonadati</taxon>
        <taxon>Pseudomonadota</taxon>
        <taxon>Gammaproteobacteria</taxon>
        <taxon>Alteromonadales</taxon>
        <taxon>Colwelliaceae</taxon>
        <taxon>Colwellia</taxon>
    </lineage>
</organism>
<comment type="caution">
    <text evidence="2">The sequence shown here is derived from an EMBL/GenBank/DDBJ whole genome shotgun (WGS) entry which is preliminary data.</text>
</comment>